<evidence type="ECO:0000313" key="3">
    <source>
        <dbReference type="Proteomes" id="UP000823877"/>
    </source>
</evidence>
<sequence length="60" mass="7134">MDLLCENCRWFVCDEDSGEEFCNALLDEDEYAQLTQSLRRGKCRYFCPDGGEYEIVRRQN</sequence>
<feature type="domain" description="DUF6472" evidence="1">
    <location>
        <begin position="5"/>
        <end position="59"/>
    </location>
</feature>
<dbReference type="AlphaFoldDB" id="A0A9D2MI49"/>
<protein>
    <recommendedName>
        <fullName evidence="1">DUF6472 domain-containing protein</fullName>
    </recommendedName>
</protein>
<reference evidence="2" key="2">
    <citation type="submission" date="2021-04" db="EMBL/GenBank/DDBJ databases">
        <authorList>
            <person name="Gilroy R."/>
        </authorList>
    </citation>
    <scope>NUCLEOTIDE SEQUENCE</scope>
    <source>
        <strain evidence="2">CHK188-16595</strain>
    </source>
</reference>
<reference evidence="2" key="1">
    <citation type="journal article" date="2021" name="PeerJ">
        <title>Extensive microbial diversity within the chicken gut microbiome revealed by metagenomics and culture.</title>
        <authorList>
            <person name="Gilroy R."/>
            <person name="Ravi A."/>
            <person name="Getino M."/>
            <person name="Pursley I."/>
            <person name="Horton D.L."/>
            <person name="Alikhan N.F."/>
            <person name="Baker D."/>
            <person name="Gharbi K."/>
            <person name="Hall N."/>
            <person name="Watson M."/>
            <person name="Adriaenssens E.M."/>
            <person name="Foster-Nyarko E."/>
            <person name="Jarju S."/>
            <person name="Secka A."/>
            <person name="Antonio M."/>
            <person name="Oren A."/>
            <person name="Chaudhuri R.R."/>
            <person name="La Ragione R."/>
            <person name="Hildebrand F."/>
            <person name="Pallen M.J."/>
        </authorList>
    </citation>
    <scope>NUCLEOTIDE SEQUENCE</scope>
    <source>
        <strain evidence="2">CHK188-16595</strain>
    </source>
</reference>
<name>A0A9D2MI49_9FIRM</name>
<dbReference type="InterPro" id="IPR045525">
    <property type="entry name" value="DUF6472"/>
</dbReference>
<dbReference type="EMBL" id="DWXN01000005">
    <property type="protein sequence ID" value="HJB74498.1"/>
    <property type="molecule type" value="Genomic_DNA"/>
</dbReference>
<evidence type="ECO:0000313" key="2">
    <source>
        <dbReference type="EMBL" id="HJB74498.1"/>
    </source>
</evidence>
<dbReference type="Pfam" id="PF20076">
    <property type="entry name" value="DUF6472"/>
    <property type="match status" value="1"/>
</dbReference>
<organism evidence="2 3">
    <name type="scientific">Candidatus Eubacterium faecale</name>
    <dbReference type="NCBI Taxonomy" id="2838568"/>
    <lineage>
        <taxon>Bacteria</taxon>
        <taxon>Bacillati</taxon>
        <taxon>Bacillota</taxon>
        <taxon>Clostridia</taxon>
        <taxon>Eubacteriales</taxon>
        <taxon>Eubacteriaceae</taxon>
        <taxon>Eubacterium</taxon>
    </lineage>
</organism>
<evidence type="ECO:0000259" key="1">
    <source>
        <dbReference type="Pfam" id="PF20076"/>
    </source>
</evidence>
<comment type="caution">
    <text evidence="2">The sequence shown here is derived from an EMBL/GenBank/DDBJ whole genome shotgun (WGS) entry which is preliminary data.</text>
</comment>
<gene>
    <name evidence="2" type="ORF">IAA37_02355</name>
</gene>
<proteinExistence type="predicted"/>
<dbReference type="Proteomes" id="UP000823877">
    <property type="component" value="Unassembled WGS sequence"/>
</dbReference>
<accession>A0A9D2MI49</accession>